<keyword evidence="3" id="KW-0813">Transport</keyword>
<evidence type="ECO:0000256" key="6">
    <source>
        <dbReference type="ARBA" id="ARBA00022989"/>
    </source>
</evidence>
<evidence type="ECO:0000256" key="2">
    <source>
        <dbReference type="ARBA" id="ARBA00010145"/>
    </source>
</evidence>
<accession>A0ABU0E993</accession>
<feature type="transmembrane region" description="Helical" evidence="8">
    <location>
        <begin position="162"/>
        <end position="181"/>
    </location>
</feature>
<evidence type="ECO:0000313" key="10">
    <source>
        <dbReference type="Proteomes" id="UP001230220"/>
    </source>
</evidence>
<dbReference type="PANTHER" id="PTHR36838:SF1">
    <property type="entry name" value="SLR1864 PROTEIN"/>
    <property type="match status" value="1"/>
</dbReference>
<evidence type="ECO:0000256" key="4">
    <source>
        <dbReference type="ARBA" id="ARBA00022475"/>
    </source>
</evidence>
<dbReference type="PANTHER" id="PTHR36838">
    <property type="entry name" value="AUXIN EFFLUX CARRIER FAMILY PROTEIN"/>
    <property type="match status" value="1"/>
</dbReference>
<feature type="transmembrane region" description="Helical" evidence="8">
    <location>
        <begin position="128"/>
        <end position="150"/>
    </location>
</feature>
<protein>
    <submittedName>
        <fullName evidence="9">Permease</fullName>
    </submittedName>
</protein>
<keyword evidence="7 8" id="KW-0472">Membrane</keyword>
<evidence type="ECO:0000313" key="9">
    <source>
        <dbReference type="EMBL" id="MDQ0363278.1"/>
    </source>
</evidence>
<reference evidence="9 10" key="1">
    <citation type="submission" date="2023-07" db="EMBL/GenBank/DDBJ databases">
        <title>Genomic Encyclopedia of Type Strains, Phase IV (KMG-IV): sequencing the most valuable type-strain genomes for metagenomic binning, comparative biology and taxonomic classification.</title>
        <authorList>
            <person name="Goeker M."/>
        </authorList>
    </citation>
    <scope>NUCLEOTIDE SEQUENCE [LARGE SCALE GENOMIC DNA]</scope>
    <source>
        <strain evidence="9 10">DSM 16784</strain>
    </source>
</reference>
<dbReference type="Pfam" id="PF03547">
    <property type="entry name" value="Mem_trans"/>
    <property type="match status" value="2"/>
</dbReference>
<comment type="similarity">
    <text evidence="2">Belongs to the auxin efflux carrier (TC 2.A.69) family.</text>
</comment>
<evidence type="ECO:0000256" key="3">
    <source>
        <dbReference type="ARBA" id="ARBA00022448"/>
    </source>
</evidence>
<dbReference type="EMBL" id="JAUSUR010000011">
    <property type="protein sequence ID" value="MDQ0363278.1"/>
    <property type="molecule type" value="Genomic_DNA"/>
</dbReference>
<sequence>MDVMIVINQMIQLFVVIIVGFIIGKSNLFSVHFDRDLTKFVLNLTMPLMIISSVLSISNVINIEWIDIIYSILILVVLLPVVSLIFVNILPKVKEKGLIMFMLMYPNVGFMGFPVIQSILGKEALLNVAIINMAFNLSLFTIGQCVIKYGYKEKIQLSLKQLLSPGVLASVLAIIIAIFHIQVPSLAYDVASNIGNMTTPLAMITIGFTLSKYDLKKIFYGYQAYVIAIVIDMFIPILFYPLISILIQDQMMKQITIIILALPVANAVVLFANQHNADELFAAKTVLISILFSIVTIPLMIQLLL</sequence>
<evidence type="ECO:0000256" key="5">
    <source>
        <dbReference type="ARBA" id="ARBA00022692"/>
    </source>
</evidence>
<evidence type="ECO:0000256" key="7">
    <source>
        <dbReference type="ARBA" id="ARBA00023136"/>
    </source>
</evidence>
<gene>
    <name evidence="9" type="ORF">J2S15_004043</name>
</gene>
<feature type="transmembrane region" description="Helical" evidence="8">
    <location>
        <begin position="40"/>
        <end position="62"/>
    </location>
</feature>
<organism evidence="9 10">
    <name type="scientific">Breznakia pachnodae</name>
    <dbReference type="NCBI Taxonomy" id="265178"/>
    <lineage>
        <taxon>Bacteria</taxon>
        <taxon>Bacillati</taxon>
        <taxon>Bacillota</taxon>
        <taxon>Erysipelotrichia</taxon>
        <taxon>Erysipelotrichales</taxon>
        <taxon>Erysipelotrichaceae</taxon>
        <taxon>Breznakia</taxon>
    </lineage>
</organism>
<feature type="transmembrane region" description="Helical" evidence="8">
    <location>
        <begin position="285"/>
        <end position="304"/>
    </location>
</feature>
<feature type="transmembrane region" description="Helical" evidence="8">
    <location>
        <begin position="255"/>
        <end position="273"/>
    </location>
</feature>
<feature type="transmembrane region" description="Helical" evidence="8">
    <location>
        <begin position="222"/>
        <end position="243"/>
    </location>
</feature>
<dbReference type="InterPro" id="IPR004776">
    <property type="entry name" value="Mem_transp_PIN-like"/>
</dbReference>
<feature type="transmembrane region" description="Helical" evidence="8">
    <location>
        <begin position="6"/>
        <end position="28"/>
    </location>
</feature>
<keyword evidence="10" id="KW-1185">Reference proteome</keyword>
<keyword evidence="6 8" id="KW-1133">Transmembrane helix</keyword>
<feature type="transmembrane region" description="Helical" evidence="8">
    <location>
        <begin position="193"/>
        <end position="210"/>
    </location>
</feature>
<comment type="caution">
    <text evidence="9">The sequence shown here is derived from an EMBL/GenBank/DDBJ whole genome shotgun (WGS) entry which is preliminary data.</text>
</comment>
<name>A0ABU0E993_9FIRM</name>
<keyword evidence="5 8" id="KW-0812">Transmembrane</keyword>
<dbReference type="InterPro" id="IPR038770">
    <property type="entry name" value="Na+/solute_symporter_sf"/>
</dbReference>
<evidence type="ECO:0000256" key="1">
    <source>
        <dbReference type="ARBA" id="ARBA00004651"/>
    </source>
</evidence>
<comment type="subcellular location">
    <subcellularLocation>
        <location evidence="1">Cell membrane</location>
        <topology evidence="1">Multi-pass membrane protein</topology>
    </subcellularLocation>
</comment>
<proteinExistence type="inferred from homology"/>
<dbReference type="RefSeq" id="WP_307412172.1">
    <property type="nucleotide sequence ID" value="NZ_JAUSUR010000011.1"/>
</dbReference>
<keyword evidence="4" id="KW-1003">Cell membrane</keyword>
<feature type="transmembrane region" description="Helical" evidence="8">
    <location>
        <begin position="68"/>
        <end position="90"/>
    </location>
</feature>
<dbReference type="Gene3D" id="1.20.1530.20">
    <property type="match status" value="1"/>
</dbReference>
<evidence type="ECO:0000256" key="8">
    <source>
        <dbReference type="SAM" id="Phobius"/>
    </source>
</evidence>
<feature type="transmembrane region" description="Helical" evidence="8">
    <location>
        <begin position="97"/>
        <end position="116"/>
    </location>
</feature>
<dbReference type="Proteomes" id="UP001230220">
    <property type="component" value="Unassembled WGS sequence"/>
</dbReference>